<sequence length="58" mass="6813">MEVCFTHKLLLTIYYSESSKSGRLYTIKLTGNFASSIIFDSIDCFDMNIYIFRRVVNF</sequence>
<protein>
    <submittedName>
        <fullName evidence="1">Uncharacterized protein</fullName>
    </submittedName>
</protein>
<accession>A0A1H0JRQ5</accession>
<gene>
    <name evidence="1" type="ORF">SAMN05421820_11555</name>
</gene>
<proteinExistence type="predicted"/>
<dbReference type="EMBL" id="FNGY01000015">
    <property type="protein sequence ID" value="SDO46406.1"/>
    <property type="molecule type" value="Genomic_DNA"/>
</dbReference>
<evidence type="ECO:0000313" key="2">
    <source>
        <dbReference type="Proteomes" id="UP000183200"/>
    </source>
</evidence>
<keyword evidence="2" id="KW-1185">Reference proteome</keyword>
<name>A0A1H0JRQ5_9SPHI</name>
<reference evidence="2" key="1">
    <citation type="submission" date="2016-10" db="EMBL/GenBank/DDBJ databases">
        <authorList>
            <person name="Varghese N."/>
            <person name="Submissions S."/>
        </authorList>
    </citation>
    <scope>NUCLEOTIDE SEQUENCE [LARGE SCALE GENOMIC DNA]</scope>
    <source>
        <strain evidence="2">DSM 19110</strain>
    </source>
</reference>
<evidence type="ECO:0000313" key="1">
    <source>
        <dbReference type="EMBL" id="SDO46406.1"/>
    </source>
</evidence>
<dbReference type="Proteomes" id="UP000183200">
    <property type="component" value="Unassembled WGS sequence"/>
</dbReference>
<dbReference type="AlphaFoldDB" id="A0A1H0JRQ5"/>
<organism evidence="1 2">
    <name type="scientific">Pedobacter steynii</name>
    <dbReference type="NCBI Taxonomy" id="430522"/>
    <lineage>
        <taxon>Bacteria</taxon>
        <taxon>Pseudomonadati</taxon>
        <taxon>Bacteroidota</taxon>
        <taxon>Sphingobacteriia</taxon>
        <taxon>Sphingobacteriales</taxon>
        <taxon>Sphingobacteriaceae</taxon>
        <taxon>Pedobacter</taxon>
    </lineage>
</organism>